<proteinExistence type="predicted"/>
<sequence>MYYNEEICCGPAWRLRIPGGFMKLFDLFGKSAKKEPKPAQEPEREISLEEHGVYSGMRVEVMDAENHLLFIAKLMSLSGDRAKLHPYSEAEVSFEEEMKIKIRGYSDMDKKVVHLEGNLKQADDGIWPVEGLVFIKSGNDRAFFRLNTDIDGSMVIIGKVGAGEEPCKLLNISVGGAYVRAEPALELGERFLLQVKLHPDRDMSLIYSEVCRIIEKEDEVFEYGCQFVELNEADQKQIIQAIYERQRKKKHGS</sequence>
<accession>A0A426DQ77</accession>
<comment type="caution">
    <text evidence="2">The sequence shown here is derived from an EMBL/GenBank/DDBJ whole genome shotgun (WGS) entry which is preliminary data.</text>
</comment>
<dbReference type="Gene3D" id="2.40.10.220">
    <property type="entry name" value="predicted glycosyltransferase like domains"/>
    <property type="match status" value="1"/>
</dbReference>
<dbReference type="GO" id="GO:0035438">
    <property type="term" value="F:cyclic-di-GMP binding"/>
    <property type="evidence" value="ECO:0007669"/>
    <property type="project" value="InterPro"/>
</dbReference>
<keyword evidence="3" id="KW-1185">Reference proteome</keyword>
<dbReference type="Pfam" id="PF07238">
    <property type="entry name" value="PilZ"/>
    <property type="match status" value="1"/>
</dbReference>
<dbReference type="EMBL" id="RHJS01000002">
    <property type="protein sequence ID" value="RRK34792.1"/>
    <property type="molecule type" value="Genomic_DNA"/>
</dbReference>
<protein>
    <submittedName>
        <fullName evidence="2">PilZ domain-containing protein</fullName>
    </submittedName>
</protein>
<dbReference type="InterPro" id="IPR009875">
    <property type="entry name" value="PilZ_domain"/>
</dbReference>
<dbReference type="SUPFAM" id="SSF141371">
    <property type="entry name" value="PilZ domain-like"/>
    <property type="match status" value="1"/>
</dbReference>
<dbReference type="AlphaFoldDB" id="A0A426DQ77"/>
<organism evidence="2 3">
    <name type="scientific">Schaedlerella arabinosiphila</name>
    <dbReference type="NCBI Taxonomy" id="2044587"/>
    <lineage>
        <taxon>Bacteria</taxon>
        <taxon>Bacillati</taxon>
        <taxon>Bacillota</taxon>
        <taxon>Clostridia</taxon>
        <taxon>Lachnospirales</taxon>
        <taxon>Lachnospiraceae</taxon>
        <taxon>Schaedlerella</taxon>
    </lineage>
</organism>
<name>A0A426DQ77_9FIRM</name>
<gene>
    <name evidence="2" type="ORF">EBB54_28225</name>
</gene>
<evidence type="ECO:0000259" key="1">
    <source>
        <dbReference type="Pfam" id="PF07238"/>
    </source>
</evidence>
<feature type="domain" description="PilZ" evidence="1">
    <location>
        <begin position="140"/>
        <end position="243"/>
    </location>
</feature>
<dbReference type="Proteomes" id="UP000274920">
    <property type="component" value="Unassembled WGS sequence"/>
</dbReference>
<reference evidence="2" key="1">
    <citation type="submission" date="2018-10" db="EMBL/GenBank/DDBJ databases">
        <title>Schaedlerella arabinophila gen. nov. sp. nov., isolated from the mouse intestinal tract and comparative analysis with the genome of the closely related altered Schaedler flora strain ASF502.</title>
        <authorList>
            <person name="Miyake S."/>
            <person name="Soh M."/>
            <person name="Seedorf H."/>
        </authorList>
    </citation>
    <scope>NUCLEOTIDE SEQUENCE [LARGE SCALE GENOMIC DNA]</scope>
    <source>
        <strain evidence="2">DSM 106076</strain>
    </source>
</reference>
<evidence type="ECO:0000313" key="2">
    <source>
        <dbReference type="EMBL" id="RRK34792.1"/>
    </source>
</evidence>
<evidence type="ECO:0000313" key="3">
    <source>
        <dbReference type="Proteomes" id="UP000274920"/>
    </source>
</evidence>